<dbReference type="Gene3D" id="1.10.340.30">
    <property type="entry name" value="Hypothetical protein, domain 2"/>
    <property type="match status" value="1"/>
</dbReference>
<dbReference type="GeneID" id="40474838"/>
<name>A0A4Y5SMC7_9EURY</name>
<dbReference type="InterPro" id="IPR011257">
    <property type="entry name" value="DNA_glycosylase"/>
</dbReference>
<dbReference type="Proteomes" id="UP000306007">
    <property type="component" value="Chromosome"/>
</dbReference>
<dbReference type="AlphaFoldDB" id="A0A4Y5SMC7"/>
<dbReference type="OrthoDB" id="140416at2157"/>
<dbReference type="GO" id="GO:0008725">
    <property type="term" value="F:DNA-3-methyladenine glycosylase activity"/>
    <property type="evidence" value="ECO:0007669"/>
    <property type="project" value="InterPro"/>
</dbReference>
<evidence type="ECO:0000313" key="2">
    <source>
        <dbReference type="Proteomes" id="UP000306007"/>
    </source>
</evidence>
<dbReference type="PANTHER" id="PTHR30037">
    <property type="entry name" value="DNA-3-METHYLADENINE GLYCOSYLASE 1"/>
    <property type="match status" value="1"/>
</dbReference>
<organism evidence="1 2">
    <name type="scientific">Thermococcus indicus</name>
    <dbReference type="NCBI Taxonomy" id="2586643"/>
    <lineage>
        <taxon>Archaea</taxon>
        <taxon>Methanobacteriati</taxon>
        <taxon>Methanobacteriota</taxon>
        <taxon>Thermococci</taxon>
        <taxon>Thermococcales</taxon>
        <taxon>Thermococcaceae</taxon>
        <taxon>Thermococcus</taxon>
    </lineage>
</organism>
<evidence type="ECO:0008006" key="3">
    <source>
        <dbReference type="Google" id="ProtNLM"/>
    </source>
</evidence>
<gene>
    <name evidence="1" type="ORF">FH039_06600</name>
</gene>
<dbReference type="RefSeq" id="WP_139680675.1">
    <property type="nucleotide sequence ID" value="NZ_CP040846.1"/>
</dbReference>
<dbReference type="EMBL" id="CP040846">
    <property type="protein sequence ID" value="QDA31332.1"/>
    <property type="molecule type" value="Genomic_DNA"/>
</dbReference>
<reference evidence="1 2" key="1">
    <citation type="submission" date="2019-06" db="EMBL/GenBank/DDBJ databases">
        <title>Thermococcus indicus sp. nov., a Fe(III)-reducing hyperthermophilic archaeon isolated from the Onnuri vent field of the Central Indian Ocean ridge.</title>
        <authorList>
            <person name="Lim J.K."/>
            <person name="Kim Y.J."/>
            <person name="Kwon K.K."/>
        </authorList>
    </citation>
    <scope>NUCLEOTIDE SEQUENCE [LARGE SCALE GENOMIC DNA]</scope>
    <source>
        <strain evidence="1 2">IOH1</strain>
    </source>
</reference>
<protein>
    <recommendedName>
        <fullName evidence="3">HhH-GPD domain-containing protein</fullName>
    </recommendedName>
</protein>
<keyword evidence="2" id="KW-1185">Reference proteome</keyword>
<dbReference type="GO" id="GO:0006284">
    <property type="term" value="P:base-excision repair"/>
    <property type="evidence" value="ECO:0007669"/>
    <property type="project" value="InterPro"/>
</dbReference>
<evidence type="ECO:0000313" key="1">
    <source>
        <dbReference type="EMBL" id="QDA31332.1"/>
    </source>
</evidence>
<dbReference type="PANTHER" id="PTHR30037:SF4">
    <property type="entry name" value="DNA-3-METHYLADENINE GLYCOSYLASE I"/>
    <property type="match status" value="1"/>
</dbReference>
<dbReference type="SMART" id="SM00525">
    <property type="entry name" value="FES"/>
    <property type="match status" value="1"/>
</dbReference>
<sequence>MGVTAFIIVGSRPYITYGLPNPGYILLLYENNRPAWELKPLYPELGKTSITWIPTIEGMLEDALIMIGVHVVKDRKLRKLAEEVFKKPLDSDVELYRAGDQINELRRVAREVLQRYDIGLVIVPLKDSTIIHQLDVLKEYGNLWYSLNLPVQTGVDQAVSVEHDPEEHVRVFQEVLKKLKEESRDKKKFEAYLEKLNKYAGRYKELTDEEMYSILVQVIFFAGMKARIVEEKMPTILKYLSDFKKVARYGEEDIKRMLSDKNMIRNRRKIEACIHNAREFEKIIQKYGSFANYLDSFGVSFYDYEGIKKKIRPALIRRFKGIGKVTAYHYLMELGFEVMKPDTTILRLFYRLGWLESPEPTEENVDKTIKICSEIARRLDIWIRVVDMVFVAFCQEGGNNDLGIEKGICTSTPKCNNCPLKGYCQYYIMPP</sequence>
<accession>A0A4Y5SMC7</accession>
<dbReference type="Pfam" id="PF03352">
    <property type="entry name" value="Adenine_glyco"/>
    <property type="match status" value="1"/>
</dbReference>
<dbReference type="KEGG" id="tic:FH039_06600"/>
<dbReference type="InterPro" id="IPR005019">
    <property type="entry name" value="Adenine_glyco"/>
</dbReference>
<proteinExistence type="predicted"/>
<dbReference type="GO" id="GO:0051539">
    <property type="term" value="F:4 iron, 4 sulfur cluster binding"/>
    <property type="evidence" value="ECO:0007669"/>
    <property type="project" value="InterPro"/>
</dbReference>
<dbReference type="InterPro" id="IPR052891">
    <property type="entry name" value="DNA-3mA_glycosylase"/>
</dbReference>
<dbReference type="InterPro" id="IPR003651">
    <property type="entry name" value="Endonuclease3_FeS-loop_motif"/>
</dbReference>
<dbReference type="SUPFAM" id="SSF48150">
    <property type="entry name" value="DNA-glycosylase"/>
    <property type="match status" value="1"/>
</dbReference>